<proteinExistence type="predicted"/>
<evidence type="ECO:0000313" key="1">
    <source>
        <dbReference type="EMBL" id="KXI28889.1"/>
    </source>
</evidence>
<accession>A0A136A0X9</accession>
<gene>
    <name evidence="1" type="ORF">AX660_11905</name>
</gene>
<dbReference type="Proteomes" id="UP000070299">
    <property type="component" value="Unassembled WGS sequence"/>
</dbReference>
<dbReference type="STRING" id="1799789.AX660_11905"/>
<organism evidence="1 2">
    <name type="scientific">Paraglaciecola hydrolytica</name>
    <dbReference type="NCBI Taxonomy" id="1799789"/>
    <lineage>
        <taxon>Bacteria</taxon>
        <taxon>Pseudomonadati</taxon>
        <taxon>Pseudomonadota</taxon>
        <taxon>Gammaproteobacteria</taxon>
        <taxon>Alteromonadales</taxon>
        <taxon>Alteromonadaceae</taxon>
        <taxon>Paraglaciecola</taxon>
    </lineage>
</organism>
<dbReference type="AlphaFoldDB" id="A0A136A0X9"/>
<dbReference type="EMBL" id="LSNE01000005">
    <property type="protein sequence ID" value="KXI28889.1"/>
    <property type="molecule type" value="Genomic_DNA"/>
</dbReference>
<name>A0A136A0X9_9ALTE</name>
<keyword evidence="2" id="KW-1185">Reference proteome</keyword>
<sequence>MRIKDWKEKSNLNHTLTVKSIGIDRFKRECQLNLILTCYLKFMQDLAVATNQKKLLEAYFTKFRCRIEAEKVNVF</sequence>
<reference evidence="2" key="1">
    <citation type="submission" date="2016-02" db="EMBL/GenBank/DDBJ databases">
        <authorList>
            <person name="Schultz-Johansen M."/>
            <person name="Glaring M.A."/>
            <person name="Bech P.K."/>
            <person name="Stougaard P."/>
        </authorList>
    </citation>
    <scope>NUCLEOTIDE SEQUENCE [LARGE SCALE GENOMIC DNA]</scope>
    <source>
        <strain evidence="2">S66</strain>
    </source>
</reference>
<protein>
    <submittedName>
        <fullName evidence="1">Uncharacterized protein</fullName>
    </submittedName>
</protein>
<comment type="caution">
    <text evidence="1">The sequence shown here is derived from an EMBL/GenBank/DDBJ whole genome shotgun (WGS) entry which is preliminary data.</text>
</comment>
<evidence type="ECO:0000313" key="2">
    <source>
        <dbReference type="Proteomes" id="UP000070299"/>
    </source>
</evidence>